<proteinExistence type="inferred from homology"/>
<name>A0ABW6IG94_9CYAN</name>
<comment type="similarity">
    <text evidence="2">Belongs to the threonine aldolase family.</text>
</comment>
<dbReference type="Gene3D" id="3.90.1150.10">
    <property type="entry name" value="Aspartate Aminotransferase, domain 1"/>
    <property type="match status" value="1"/>
</dbReference>
<dbReference type="Gene3D" id="3.40.640.10">
    <property type="entry name" value="Type I PLP-dependent aspartate aminotransferase-like (Major domain)"/>
    <property type="match status" value="1"/>
</dbReference>
<dbReference type="Proteomes" id="UP001600165">
    <property type="component" value="Unassembled WGS sequence"/>
</dbReference>
<dbReference type="SUPFAM" id="SSF53383">
    <property type="entry name" value="PLP-dependent transferases"/>
    <property type="match status" value="1"/>
</dbReference>
<feature type="domain" description="Aromatic amino acid beta-eliminating lyase/threonine aldolase" evidence="4">
    <location>
        <begin position="5"/>
        <end position="288"/>
    </location>
</feature>
<keyword evidence="5" id="KW-0456">Lyase</keyword>
<sequence>MDSIDFRSDTVTWPTAEMREAMATAQVGDDVYGEDPTVNALEQLAAAKLGKAAGLFVSSGTQGNLIAALTHTNRGDEIIMGQDAHTFCWEAGGAAVLGGITPLPLPTDAMGRMDLAQIEASIRGDNPHWPRSRLIVTENSAGGNHGAAIPVDYFAAIRQLSDRHQLRVHLDGARLFNATTALAIDPQAIAQQVDSVSICLSKGLCAPAGSVLVGDRDFIHQARRYRKLLGGGMRQAGILAAAGLIALETMSQRLATDHHHAQQLAQGLANIPGVVIDPHRVQTNMVFFTLDDTVPFTAQTLADKVWQTAEIKLGTYGDRKLRAVTHYWIQPAHVEALITAIQSILKAAI</sequence>
<dbReference type="EMBL" id="JBHZOL010000073">
    <property type="protein sequence ID" value="MFE4106857.1"/>
    <property type="molecule type" value="Genomic_DNA"/>
</dbReference>
<dbReference type="RefSeq" id="WP_377965017.1">
    <property type="nucleotide sequence ID" value="NZ_JBHZOL010000073.1"/>
</dbReference>
<dbReference type="Pfam" id="PF01212">
    <property type="entry name" value="Beta_elim_lyase"/>
    <property type="match status" value="1"/>
</dbReference>
<evidence type="ECO:0000256" key="1">
    <source>
        <dbReference type="ARBA" id="ARBA00001933"/>
    </source>
</evidence>
<dbReference type="GO" id="GO:0016829">
    <property type="term" value="F:lyase activity"/>
    <property type="evidence" value="ECO:0007669"/>
    <property type="project" value="UniProtKB-KW"/>
</dbReference>
<dbReference type="NCBIfam" id="NF007825">
    <property type="entry name" value="PRK10534.1"/>
    <property type="match status" value="1"/>
</dbReference>
<dbReference type="InterPro" id="IPR023603">
    <property type="entry name" value="Low_specificity_L-TA-like"/>
</dbReference>
<accession>A0ABW6IG94</accession>
<keyword evidence="3" id="KW-0663">Pyridoxal phosphate</keyword>
<evidence type="ECO:0000256" key="3">
    <source>
        <dbReference type="ARBA" id="ARBA00022898"/>
    </source>
</evidence>
<evidence type="ECO:0000256" key="2">
    <source>
        <dbReference type="ARBA" id="ARBA00006966"/>
    </source>
</evidence>
<evidence type="ECO:0000313" key="6">
    <source>
        <dbReference type="Proteomes" id="UP001600165"/>
    </source>
</evidence>
<gene>
    <name evidence="5" type="primary">ltaE</name>
    <name evidence="5" type="ORF">ACFVKH_11250</name>
</gene>
<dbReference type="NCBIfam" id="NF041359">
    <property type="entry name" value="GntG_guanitoxin"/>
    <property type="match status" value="1"/>
</dbReference>
<dbReference type="EC" id="4.1.2.48" evidence="5"/>
<keyword evidence="6" id="KW-1185">Reference proteome</keyword>
<evidence type="ECO:0000313" key="5">
    <source>
        <dbReference type="EMBL" id="MFE4106857.1"/>
    </source>
</evidence>
<dbReference type="PANTHER" id="PTHR48097:SF9">
    <property type="entry name" value="L-THREONINE ALDOLASE"/>
    <property type="match status" value="1"/>
</dbReference>
<comment type="cofactor">
    <cofactor evidence="1">
        <name>pyridoxal 5'-phosphate</name>
        <dbReference type="ChEBI" id="CHEBI:597326"/>
    </cofactor>
</comment>
<dbReference type="InterPro" id="IPR015424">
    <property type="entry name" value="PyrdxlP-dep_Trfase"/>
</dbReference>
<dbReference type="InterPro" id="IPR015421">
    <property type="entry name" value="PyrdxlP-dep_Trfase_major"/>
</dbReference>
<evidence type="ECO:0000259" key="4">
    <source>
        <dbReference type="Pfam" id="PF01212"/>
    </source>
</evidence>
<dbReference type="PANTHER" id="PTHR48097">
    <property type="entry name" value="L-THREONINE ALDOLASE-RELATED"/>
    <property type="match status" value="1"/>
</dbReference>
<protein>
    <submittedName>
        <fullName evidence="5">Low-specificity L-threonine aldolase</fullName>
        <ecNumber evidence="5">4.1.2.48</ecNumber>
    </submittedName>
</protein>
<dbReference type="InterPro" id="IPR015422">
    <property type="entry name" value="PyrdxlP-dep_Trfase_small"/>
</dbReference>
<organism evidence="5 6">
    <name type="scientific">Almyronema epifaneia S1</name>
    <dbReference type="NCBI Taxonomy" id="2991925"/>
    <lineage>
        <taxon>Bacteria</taxon>
        <taxon>Bacillati</taxon>
        <taxon>Cyanobacteriota</taxon>
        <taxon>Cyanophyceae</taxon>
        <taxon>Nodosilineales</taxon>
        <taxon>Nodosilineaceae</taxon>
        <taxon>Almyronema</taxon>
        <taxon>Almyronema epifaneia</taxon>
    </lineage>
</organism>
<comment type="caution">
    <text evidence="5">The sequence shown here is derived from an EMBL/GenBank/DDBJ whole genome shotgun (WGS) entry which is preliminary data.</text>
</comment>
<reference evidence="5 6" key="1">
    <citation type="submission" date="2024-10" db="EMBL/GenBank/DDBJ databases">
        <authorList>
            <person name="Ratan Roy A."/>
            <person name="Morales Sandoval P.H."/>
            <person name="De Los Santos Villalobos S."/>
            <person name="Chakraborty S."/>
            <person name="Mukherjee J."/>
        </authorList>
    </citation>
    <scope>NUCLEOTIDE SEQUENCE [LARGE SCALE GENOMIC DNA]</scope>
    <source>
        <strain evidence="5 6">S1</strain>
    </source>
</reference>
<dbReference type="InterPro" id="IPR001597">
    <property type="entry name" value="ArAA_b-elim_lyase/Thr_aldolase"/>
</dbReference>
<dbReference type="PIRSF" id="PIRSF017617">
    <property type="entry name" value="Thr_aldolase"/>
    <property type="match status" value="1"/>
</dbReference>